<dbReference type="eggNOG" id="COG2172">
    <property type="taxonomic scope" value="Bacteria"/>
</dbReference>
<dbReference type="SUPFAM" id="SSF55874">
    <property type="entry name" value="ATPase domain of HSP90 chaperone/DNA topoisomerase II/histidine kinase"/>
    <property type="match status" value="1"/>
</dbReference>
<dbReference type="InterPro" id="IPR036890">
    <property type="entry name" value="HATPase_C_sf"/>
</dbReference>
<dbReference type="STRING" id="953739.SVEN_0231"/>
<accession>F2R5K7</accession>
<dbReference type="Proteomes" id="UP000006854">
    <property type="component" value="Chromosome"/>
</dbReference>
<name>F2R5K7_STRVP</name>
<dbReference type="GeneID" id="51860838"/>
<dbReference type="Gene3D" id="3.30.565.10">
    <property type="entry name" value="Histidine kinase-like ATPase, C-terminal domain"/>
    <property type="match status" value="1"/>
</dbReference>
<keyword evidence="1" id="KW-0808">Transferase</keyword>
<keyword evidence="1" id="KW-0418">Kinase</keyword>
<dbReference type="GO" id="GO:0004674">
    <property type="term" value="F:protein serine/threonine kinase activity"/>
    <property type="evidence" value="ECO:0007669"/>
    <property type="project" value="UniProtKB-KW"/>
</dbReference>
<keyword evidence="5" id="KW-1185">Reference proteome</keyword>
<organism evidence="4 5">
    <name type="scientific">Streptomyces venezuelae (strain ATCC 10712 / CBS 650.69 / DSM 40230 / JCM 4526 / NBRC 13096 / PD 04745)</name>
    <dbReference type="NCBI Taxonomy" id="953739"/>
    <lineage>
        <taxon>Bacteria</taxon>
        <taxon>Bacillati</taxon>
        <taxon>Actinomycetota</taxon>
        <taxon>Actinomycetes</taxon>
        <taxon>Kitasatosporales</taxon>
        <taxon>Streptomycetaceae</taxon>
        <taxon>Streptomyces</taxon>
    </lineage>
</organism>
<evidence type="ECO:0000313" key="5">
    <source>
        <dbReference type="Proteomes" id="UP000006854"/>
    </source>
</evidence>
<dbReference type="KEGG" id="sve:SVEN_0231"/>
<evidence type="ECO:0000256" key="2">
    <source>
        <dbReference type="SAM" id="MobiDB-lite"/>
    </source>
</evidence>
<dbReference type="HOGENOM" id="CLU_090336_22_1_11"/>
<gene>
    <name evidence="4" type="ordered locus">SVEN_0231</name>
</gene>
<sequence>MNTRSDTRSRTPGTERYGTGNAGAPSVRTPAQARQLVRHALAALGPLPPSQVEDLLLVTSELVTNAQRHGGGLTGFGIGVGRDQVTVSVSDASGDTPLYELRGELRPGGFGWPIVLSLCREVTVDAGPDGKTIRAAVAVDRPPETSPPPPR</sequence>
<feature type="region of interest" description="Disordered" evidence="2">
    <location>
        <begin position="1"/>
        <end position="27"/>
    </location>
</feature>
<dbReference type="InterPro" id="IPR050267">
    <property type="entry name" value="Anti-sigma-factor_SerPK"/>
</dbReference>
<dbReference type="RefSeq" id="WP_015031438.1">
    <property type="nucleotide sequence ID" value="NC_018750.1"/>
</dbReference>
<evidence type="ECO:0000256" key="1">
    <source>
        <dbReference type="ARBA" id="ARBA00022527"/>
    </source>
</evidence>
<dbReference type="Pfam" id="PF13581">
    <property type="entry name" value="HATPase_c_2"/>
    <property type="match status" value="1"/>
</dbReference>
<dbReference type="PANTHER" id="PTHR35526:SF3">
    <property type="entry name" value="ANTI-SIGMA-F FACTOR RSBW"/>
    <property type="match status" value="1"/>
</dbReference>
<feature type="domain" description="Histidine kinase/HSP90-like ATPase" evidence="3">
    <location>
        <begin position="29"/>
        <end position="135"/>
    </location>
</feature>
<dbReference type="EMBL" id="FR845719">
    <property type="protein sequence ID" value="CCA53518.1"/>
    <property type="molecule type" value="Genomic_DNA"/>
</dbReference>
<dbReference type="PANTHER" id="PTHR35526">
    <property type="entry name" value="ANTI-SIGMA-F FACTOR RSBW-RELATED"/>
    <property type="match status" value="1"/>
</dbReference>
<keyword evidence="1" id="KW-0723">Serine/threonine-protein kinase</keyword>
<dbReference type="AlphaFoldDB" id="F2R5K7"/>
<dbReference type="CDD" id="cd16936">
    <property type="entry name" value="HATPase_RsbW-like"/>
    <property type="match status" value="1"/>
</dbReference>
<reference evidence="4 5" key="1">
    <citation type="journal article" date="2011" name="BMC Genomics">
        <title>Genome-wide analysis of the role of GlnR in Streptomyces venezuelae provides new insights into global nitrogen regulation in actinomycetes.</title>
        <authorList>
            <person name="Pullan S.T."/>
            <person name="Bibb M.J."/>
            <person name="Merrick M."/>
        </authorList>
    </citation>
    <scope>NUCLEOTIDE SEQUENCE [LARGE SCALE GENOMIC DNA]</scope>
    <source>
        <strain evidence="5">ATCC 10712 / CBS 650.69 / DSM 40230 / JCM 4526 / NBRC 13096 / PD 04745</strain>
    </source>
</reference>
<dbReference type="OrthoDB" id="5184679at2"/>
<dbReference type="PATRIC" id="fig|953739.5.peg.5803"/>
<evidence type="ECO:0000313" key="4">
    <source>
        <dbReference type="EMBL" id="CCA53518.1"/>
    </source>
</evidence>
<protein>
    <submittedName>
        <fullName evidence="4">Regulatory protein</fullName>
    </submittedName>
</protein>
<dbReference type="InterPro" id="IPR003594">
    <property type="entry name" value="HATPase_dom"/>
</dbReference>
<evidence type="ECO:0000259" key="3">
    <source>
        <dbReference type="Pfam" id="PF13581"/>
    </source>
</evidence>
<proteinExistence type="predicted"/>